<accession>A0AAD5T9A1</accession>
<organism evidence="1 2">
    <name type="scientific">Physocladia obscura</name>
    <dbReference type="NCBI Taxonomy" id="109957"/>
    <lineage>
        <taxon>Eukaryota</taxon>
        <taxon>Fungi</taxon>
        <taxon>Fungi incertae sedis</taxon>
        <taxon>Chytridiomycota</taxon>
        <taxon>Chytridiomycota incertae sedis</taxon>
        <taxon>Chytridiomycetes</taxon>
        <taxon>Chytridiales</taxon>
        <taxon>Chytriomycetaceae</taxon>
        <taxon>Physocladia</taxon>
    </lineage>
</organism>
<dbReference type="InterPro" id="IPR029071">
    <property type="entry name" value="Ubiquitin-like_domsf"/>
</dbReference>
<proteinExistence type="predicted"/>
<gene>
    <name evidence="1" type="ORF">HK100_009119</name>
</gene>
<dbReference type="CDD" id="cd17039">
    <property type="entry name" value="Ubl_ubiquitin_like"/>
    <property type="match status" value="1"/>
</dbReference>
<dbReference type="Proteomes" id="UP001211907">
    <property type="component" value="Unassembled WGS sequence"/>
</dbReference>
<dbReference type="EMBL" id="JADGJH010000046">
    <property type="protein sequence ID" value="KAJ3140805.1"/>
    <property type="molecule type" value="Genomic_DNA"/>
</dbReference>
<evidence type="ECO:0000313" key="1">
    <source>
        <dbReference type="EMBL" id="KAJ3140805.1"/>
    </source>
</evidence>
<dbReference type="SUPFAM" id="SSF54236">
    <property type="entry name" value="Ubiquitin-like"/>
    <property type="match status" value="1"/>
</dbReference>
<keyword evidence="2" id="KW-1185">Reference proteome</keyword>
<name>A0AAD5T9A1_9FUNG</name>
<comment type="caution">
    <text evidence="1">The sequence shown here is derived from an EMBL/GenBank/DDBJ whole genome shotgun (WGS) entry which is preliminary data.</text>
</comment>
<reference evidence="1" key="1">
    <citation type="submission" date="2020-05" db="EMBL/GenBank/DDBJ databases">
        <title>Phylogenomic resolution of chytrid fungi.</title>
        <authorList>
            <person name="Stajich J.E."/>
            <person name="Amses K."/>
            <person name="Simmons R."/>
            <person name="Seto K."/>
            <person name="Myers J."/>
            <person name="Bonds A."/>
            <person name="Quandt C.A."/>
            <person name="Barry K."/>
            <person name="Liu P."/>
            <person name="Grigoriev I."/>
            <person name="Longcore J.E."/>
            <person name="James T.Y."/>
        </authorList>
    </citation>
    <scope>NUCLEOTIDE SEQUENCE</scope>
    <source>
        <strain evidence="1">JEL0513</strain>
    </source>
</reference>
<evidence type="ECO:0000313" key="2">
    <source>
        <dbReference type="Proteomes" id="UP001211907"/>
    </source>
</evidence>
<sequence>MPFERLVAGLKSVIAPSSAKNSRRTRGNRDDSTKTLIVYDERSQAVVANVVSKHPELLHQNHAQVGKEDTRLETRNESNTIPNNAAIAHEEFHLEVDSNEDRVHFHELTASNKWVLCDTGLNFQRPQDSKCNNYSAVSHVWGNAGSLVAGSGCAWVVRLNNDPRKFRVLQNLLSKHGNGKSLWLDVKDQPQNDASGMCVNPKLQADQVAVMAFVYYSAQHTYILIEQDLSSKKALIEHSIKKQIYPSNAVYPESPLAILLYIQQHKGEDLAVLISPEQLVYTLKKRIYWLTHILPVSQQLHLVTSNGSVEIFNNDTLLKYKLSTGSTIRLDEIEQNPRGDDPNESNEINYRITGLSRYISVLLFDFLSGTEFRNRVWTLQEEVLSKSKSVIFWTKEGSVDFFSPEWLASLFKENLSIWSSDLQDSNSELSSAIKLIFGIQGRYKLLNELAISESFKFDNAFVHEKESIDWLHADKSEMSSGDFNSFILTLPQRIHFNENLSGTFVGVQHPDTVWENYFSIYCRSSWLLKDQVFAYNKLLGIPIESNYNNASLDEIFGEWNCGLIAKGYVGFGWRSITGQRYSREREMEILKNTKKEEFETEFKNLESQFYSSKIFALETFTSASDYATAKIKSLKQAGDLSAADEKDKTKEFKLEFNKAKSIFDSKNPQIYFEYKGFDISRDYAEAKFEEFEKKFKMNQVVSMSWSMDSNWLHDRQNGTETGQMDIKLLEHRYAEMSSCRLEWGLGGKLILNPADHKSCLSLKDPASVSAIGPFCRTEIFNDVIGTFYLRELYAEFCPAGHLRKYGLSVARIDKYTENEHAGEEGAKKVFKQDADVIETLYFIVGKNGKVIRVCFVEEFELHCGIELYLGASEADNESGLGSWKSKFKSAQGISTFLLLAKSDAGTYAPIAMSSIETPFELVLSAETKIELAEDFGM</sequence>
<dbReference type="AlphaFoldDB" id="A0AAD5T9A1"/>
<protein>
    <submittedName>
        <fullName evidence="1">Uncharacterized protein</fullName>
    </submittedName>
</protein>